<feature type="transmembrane region" description="Helical" evidence="2">
    <location>
        <begin position="6"/>
        <end position="24"/>
    </location>
</feature>
<dbReference type="AlphaFoldDB" id="A0A1H9SYV1"/>
<evidence type="ECO:0000256" key="2">
    <source>
        <dbReference type="SAM" id="Phobius"/>
    </source>
</evidence>
<organism evidence="3 4">
    <name type="scientific">Salisediminibacterium halotolerans</name>
    <dbReference type="NCBI Taxonomy" id="517425"/>
    <lineage>
        <taxon>Bacteria</taxon>
        <taxon>Bacillati</taxon>
        <taxon>Bacillota</taxon>
        <taxon>Bacilli</taxon>
        <taxon>Bacillales</taxon>
        <taxon>Bacillaceae</taxon>
        <taxon>Salisediminibacterium</taxon>
    </lineage>
</organism>
<keyword evidence="4" id="KW-1185">Reference proteome</keyword>
<gene>
    <name evidence="3" type="ORF">SAMN05444126_10871</name>
</gene>
<feature type="transmembrane region" description="Helical" evidence="2">
    <location>
        <begin position="186"/>
        <end position="209"/>
    </location>
</feature>
<keyword evidence="2" id="KW-0812">Transmembrane</keyword>
<accession>A0A1H9SYV1</accession>
<protein>
    <submittedName>
        <fullName evidence="3">Uncharacterized protein</fullName>
    </submittedName>
</protein>
<evidence type="ECO:0000313" key="3">
    <source>
        <dbReference type="EMBL" id="SER90048.1"/>
    </source>
</evidence>
<dbReference type="OrthoDB" id="9987773at2"/>
<feature type="transmembrane region" description="Helical" evidence="2">
    <location>
        <begin position="36"/>
        <end position="53"/>
    </location>
</feature>
<evidence type="ECO:0000313" key="4">
    <source>
        <dbReference type="Proteomes" id="UP000199318"/>
    </source>
</evidence>
<comment type="caution">
    <text evidence="3">The sequence shown here is derived from an EMBL/GenBank/DDBJ whole genome shotgun (WGS) entry which is preliminary data.</text>
</comment>
<dbReference type="EMBL" id="FOGV01000008">
    <property type="protein sequence ID" value="SER90048.1"/>
    <property type="molecule type" value="Genomic_DNA"/>
</dbReference>
<name>A0A1H9SYV1_9BACI</name>
<feature type="coiled-coil region" evidence="1">
    <location>
        <begin position="97"/>
        <end position="124"/>
    </location>
</feature>
<evidence type="ECO:0000256" key="1">
    <source>
        <dbReference type="SAM" id="Coils"/>
    </source>
</evidence>
<keyword evidence="2" id="KW-1133">Transmembrane helix</keyword>
<keyword evidence="2" id="KW-0472">Membrane</keyword>
<feature type="transmembrane region" description="Helical" evidence="2">
    <location>
        <begin position="59"/>
        <end position="77"/>
    </location>
</feature>
<dbReference type="STRING" id="1464123.SAMN05444126_10871"/>
<reference evidence="4" key="1">
    <citation type="submission" date="2016-10" db="EMBL/GenBank/DDBJ databases">
        <authorList>
            <person name="de Groot N.N."/>
        </authorList>
    </citation>
    <scope>NUCLEOTIDE SEQUENCE [LARGE SCALE GENOMIC DNA]</scope>
    <source>
        <strain evidence="4">10nlg</strain>
    </source>
</reference>
<keyword evidence="1" id="KW-0175">Coiled coil</keyword>
<sequence>MSNFWLAVFPLILLNIEALVRLRQIRRYGVAEKTSVMEYLVMAVALISVLTIVSNYLSGAFWLIILIVVLLVSKYIYSSLYGFSKLTVYQSSKHEVEEVIDSQLRRYEERLQKKENENKSEIQYIIEDTKEKLKLTWDKSPLNSDYADNVVLQVDSKFPSELAEEWPEIKDKLVSLNAEKNIKRRLLWESIFAFFGILVVAAIIAWNVFIFN</sequence>
<proteinExistence type="predicted"/>
<dbReference type="Proteomes" id="UP000199318">
    <property type="component" value="Unassembled WGS sequence"/>
</dbReference>
<dbReference type="RefSeq" id="WP_093072584.1">
    <property type="nucleotide sequence ID" value="NZ_FOGV01000008.1"/>
</dbReference>